<gene>
    <name evidence="1" type="ORF">I593_02144</name>
</gene>
<dbReference type="EMBL" id="AQFM01000037">
    <property type="protein sequence ID" value="EOR07257.1"/>
    <property type="molecule type" value="Genomic_DNA"/>
</dbReference>
<evidence type="ECO:0000313" key="2">
    <source>
        <dbReference type="Proteomes" id="UP000016201"/>
    </source>
</evidence>
<organism evidence="1 2">
    <name type="scientific">Acinetobacter tandoii DSM 14970 = CIP 107469</name>
    <dbReference type="NCBI Taxonomy" id="1120927"/>
    <lineage>
        <taxon>Bacteria</taxon>
        <taxon>Pseudomonadati</taxon>
        <taxon>Pseudomonadota</taxon>
        <taxon>Gammaproteobacteria</taxon>
        <taxon>Moraxellales</taxon>
        <taxon>Moraxellaceae</taxon>
        <taxon>Acinetobacter</taxon>
    </lineage>
</organism>
<dbReference type="Proteomes" id="UP000016201">
    <property type="component" value="Unassembled WGS sequence"/>
</dbReference>
<dbReference type="AlphaFoldDB" id="R9AYL5"/>
<accession>R9AYL5</accession>
<comment type="caution">
    <text evidence="1">The sequence shown here is derived from an EMBL/GenBank/DDBJ whole genome shotgun (WGS) entry which is preliminary data.</text>
</comment>
<keyword evidence="2" id="KW-1185">Reference proteome</keyword>
<protein>
    <submittedName>
        <fullName evidence="1">Uncharacterized protein</fullName>
    </submittedName>
</protein>
<dbReference type="RefSeq" id="WP_016167196.1">
    <property type="nucleotide sequence ID" value="NZ_JHZG01000017.1"/>
</dbReference>
<evidence type="ECO:0000313" key="1">
    <source>
        <dbReference type="EMBL" id="EOR07257.1"/>
    </source>
</evidence>
<dbReference type="PATRIC" id="fig|1120927.3.peg.2079"/>
<name>R9AYL5_9GAMM</name>
<sequence length="104" mass="11825">MGIKKLVTITVEAQIEIELGDWAQNPTAQDIEGINYCGFEVENSDDIYKEAALIILRGNAHCNNDVFGYIHSKWIFGKPEEIDPHFYDIEDLYVEDFTVEAVGK</sequence>
<dbReference type="OrthoDB" id="6694719at2"/>
<proteinExistence type="predicted"/>
<dbReference type="eggNOG" id="ENOG5031SXU">
    <property type="taxonomic scope" value="Bacteria"/>
</dbReference>
<reference evidence="1 2" key="1">
    <citation type="submission" date="2013-03" db="EMBL/GenBank/DDBJ databases">
        <title>The Genome Sequence of Acinetobacter tandoii CIP 107469.</title>
        <authorList>
            <consortium name="The Broad Institute Genome Sequencing Platform"/>
            <consortium name="The Broad Institute Genome Sequencing Center for Infectious Disease"/>
            <person name="Cerqueira G."/>
            <person name="Feldgarden M."/>
            <person name="Courvalin P."/>
            <person name="Perichon B."/>
            <person name="Grillot-Courvalin C."/>
            <person name="Clermont D."/>
            <person name="Rocha E."/>
            <person name="Yoon E.-J."/>
            <person name="Nemec A."/>
            <person name="Walker B."/>
            <person name="Young S.K."/>
            <person name="Zeng Q."/>
            <person name="Gargeya S."/>
            <person name="Fitzgerald M."/>
            <person name="Haas B."/>
            <person name="Abouelleil A."/>
            <person name="Alvarado L."/>
            <person name="Arachchi H.M."/>
            <person name="Berlin A.M."/>
            <person name="Chapman S.B."/>
            <person name="Dewar J."/>
            <person name="Goldberg J."/>
            <person name="Griggs A."/>
            <person name="Gujja S."/>
            <person name="Hansen M."/>
            <person name="Howarth C."/>
            <person name="Imamovic A."/>
            <person name="Larimer J."/>
            <person name="McCowan C."/>
            <person name="Murphy C."/>
            <person name="Neiman D."/>
            <person name="Pearson M."/>
            <person name="Priest M."/>
            <person name="Roberts A."/>
            <person name="Saif S."/>
            <person name="Shea T."/>
            <person name="Sisk P."/>
            <person name="Sykes S."/>
            <person name="Wortman J."/>
            <person name="Nusbaum C."/>
            <person name="Birren B."/>
        </authorList>
    </citation>
    <scope>NUCLEOTIDE SEQUENCE [LARGE SCALE GENOMIC DNA]</scope>
    <source>
        <strain evidence="1 2">CIP 107469</strain>
    </source>
</reference>